<evidence type="ECO:0000259" key="3">
    <source>
        <dbReference type="Pfam" id="PF01471"/>
    </source>
</evidence>
<evidence type="ECO:0000256" key="1">
    <source>
        <dbReference type="SAM" id="Coils"/>
    </source>
</evidence>
<accession>A0ABT9JDK8</accession>
<proteinExistence type="predicted"/>
<feature type="coiled-coil region" evidence="1">
    <location>
        <begin position="71"/>
        <end position="98"/>
    </location>
</feature>
<name>A0ABT9JDK8_9RHOB</name>
<evidence type="ECO:0000313" key="5">
    <source>
        <dbReference type="Proteomes" id="UP001224997"/>
    </source>
</evidence>
<dbReference type="InterPro" id="IPR036365">
    <property type="entry name" value="PGBD-like_sf"/>
</dbReference>
<dbReference type="Proteomes" id="UP001224997">
    <property type="component" value="Unassembled WGS sequence"/>
</dbReference>
<reference evidence="4 5" key="1">
    <citation type="submission" date="2023-08" db="EMBL/GenBank/DDBJ databases">
        <authorList>
            <person name="Park J.-S."/>
        </authorList>
    </citation>
    <scope>NUCLEOTIDE SEQUENCE [LARGE SCALE GENOMIC DNA]</scope>
    <source>
        <strain evidence="4 5">2205BS29-5</strain>
    </source>
</reference>
<keyword evidence="5" id="KW-1185">Reference proteome</keyword>
<feature type="domain" description="Peptidoglycan binding-like" evidence="3">
    <location>
        <begin position="416"/>
        <end position="471"/>
    </location>
</feature>
<comment type="caution">
    <text evidence="4">The sequence shown here is derived from an EMBL/GenBank/DDBJ whole genome shotgun (WGS) entry which is preliminary data.</text>
</comment>
<evidence type="ECO:0000256" key="2">
    <source>
        <dbReference type="SAM" id="MobiDB-lite"/>
    </source>
</evidence>
<sequence>MLESEHRITFSQNIYGDLLMLSYIHCAAKTTISSKKALGLALLIAGTSAPALGQDSPAPAVPAEAAASVDFSALRAEVAGIEEEISEAEAELAGYEGGLIVTLIQARIETLKLTRAILENQAAAAGGGAVTAITVPVAAPDEARAAEILRDIEAQMKIIEEAEAEAAGAGGLVGALAVSRVLTEKLTLTQLRAAWMAARYGTIVPVAVTAAPQVASTAPAADRPEDAAEPDSRASLPEWADPDYPEIDYTKSIFSAMAGQGYEIRGWWGFEETRAEIDDSPLVFARNVSAVPETGFIPTTPGLFFRCREGESSVIYDADTYISGNFRSDTLPTSIRIDDRPAETQQWSKLTTSKGSGLFGVRAEAMMRRLLDAEKVFFRIEDGGQRYDASFDLAGIQPVVEAVAGACGFSLLELTRDDYRAIQTMLNAAGFDTGAPDGVWGNGSARAMREWQEENGLPPTGAPDRASLEAMGITLAAE</sequence>
<dbReference type="RefSeq" id="WP_305963736.1">
    <property type="nucleotide sequence ID" value="NZ_JAVAMQ010000010.1"/>
</dbReference>
<dbReference type="Pfam" id="PF01471">
    <property type="entry name" value="PG_binding_1"/>
    <property type="match status" value="1"/>
</dbReference>
<organism evidence="4 5">
    <name type="scientific">Paracoccus spongiarum</name>
    <dbReference type="NCBI Taxonomy" id="3064387"/>
    <lineage>
        <taxon>Bacteria</taxon>
        <taxon>Pseudomonadati</taxon>
        <taxon>Pseudomonadota</taxon>
        <taxon>Alphaproteobacteria</taxon>
        <taxon>Rhodobacterales</taxon>
        <taxon>Paracoccaceae</taxon>
        <taxon>Paracoccus</taxon>
    </lineage>
</organism>
<dbReference type="SUPFAM" id="SSF47090">
    <property type="entry name" value="PGBD-like"/>
    <property type="match status" value="1"/>
</dbReference>
<keyword evidence="1" id="KW-0175">Coiled coil</keyword>
<dbReference type="EMBL" id="JAVAMQ010000010">
    <property type="protein sequence ID" value="MDP5307893.1"/>
    <property type="molecule type" value="Genomic_DNA"/>
</dbReference>
<dbReference type="InterPro" id="IPR002477">
    <property type="entry name" value="Peptidoglycan-bd-like"/>
</dbReference>
<protein>
    <submittedName>
        <fullName evidence="4">Peptidoglycan-binding domain-containing protein</fullName>
    </submittedName>
</protein>
<feature type="region of interest" description="Disordered" evidence="2">
    <location>
        <begin position="217"/>
        <end position="241"/>
    </location>
</feature>
<feature type="compositionally biased region" description="Basic and acidic residues" evidence="2">
    <location>
        <begin position="222"/>
        <end position="232"/>
    </location>
</feature>
<dbReference type="Gene3D" id="1.10.101.10">
    <property type="entry name" value="PGBD-like superfamily/PGBD"/>
    <property type="match status" value="1"/>
</dbReference>
<evidence type="ECO:0000313" key="4">
    <source>
        <dbReference type="EMBL" id="MDP5307893.1"/>
    </source>
</evidence>
<dbReference type="InterPro" id="IPR036366">
    <property type="entry name" value="PGBDSf"/>
</dbReference>
<gene>
    <name evidence="4" type="ORF">Q5Y72_12425</name>
</gene>